<dbReference type="Pfam" id="PF07690">
    <property type="entry name" value="MFS_1"/>
    <property type="match status" value="1"/>
</dbReference>
<reference evidence="9 10" key="1">
    <citation type="submission" date="2020-06" db="EMBL/GenBank/DDBJ databases">
        <title>Genome mining for natural products.</title>
        <authorList>
            <person name="Zhang B."/>
            <person name="Shi J."/>
            <person name="Ge H."/>
        </authorList>
    </citation>
    <scope>NUCLEOTIDE SEQUENCE [LARGE SCALE GENOMIC DNA]</scope>
    <source>
        <strain evidence="9 10">NA06532</strain>
    </source>
</reference>
<evidence type="ECO:0000256" key="1">
    <source>
        <dbReference type="ARBA" id="ARBA00004651"/>
    </source>
</evidence>
<feature type="transmembrane region" description="Helical" evidence="7">
    <location>
        <begin position="367"/>
        <end position="390"/>
    </location>
</feature>
<feature type="transmembrane region" description="Helical" evidence="7">
    <location>
        <begin position="474"/>
        <end position="499"/>
    </location>
</feature>
<evidence type="ECO:0000256" key="5">
    <source>
        <dbReference type="ARBA" id="ARBA00023251"/>
    </source>
</evidence>
<dbReference type="InterPro" id="IPR011701">
    <property type="entry name" value="MFS"/>
</dbReference>
<protein>
    <submittedName>
        <fullName evidence="9">MFS transporter</fullName>
    </submittedName>
</protein>
<evidence type="ECO:0000313" key="10">
    <source>
        <dbReference type="Proteomes" id="UP000509345"/>
    </source>
</evidence>
<dbReference type="GO" id="GO:0022857">
    <property type="term" value="F:transmembrane transporter activity"/>
    <property type="evidence" value="ECO:0007669"/>
    <property type="project" value="InterPro"/>
</dbReference>
<dbReference type="RefSeq" id="WP_176145243.1">
    <property type="nucleotide sequence ID" value="NZ_CP054926.1"/>
</dbReference>
<sequence>MERTKAVSPPIRQGRGGHQGVLFAMCLSLIVVVASVSALNLALPELAVDLDASNAALTWIADGYTVALAALVLPLGALGDRIGRRKVLIAGNVLFAVAAAFAAFASTTQELIAWRVVMGVGAAMIMPGTLSTITSAFPPERKARGVAIWSGFAAAGAIIGMLVAGGLLEAWSWKSIFLVSAATAVLCALAAALLAPETKSSTPEPVDWSGTLFTALAVGTLVYGIIEGSEQGWTRPEVLASFAVSAFSLVAYAVLGLRNSHPLLDPHLFGLRGFRAGSIAILTQFMAVFGFFFVGLQFLQLILGYSPLKSAVALVPVAAVVLPASTLTPRLVQRIGLKFVMSAGLFLLSGGMFWLTRLHEDSGYAAFLVGLVLAGIGIGLTSSTGTSAIVGSLGPDRQGVASAMNDTTREVGAAVGIAVMGSVFSDQYRSGLPALTGLPGDAAEAVRHSAAGGFEVASQLGAQGVPLAQAVRDAFMSGFTSAMGVVAVILALAALLCLLRAPRHADDASEADATGTEAAGPDSGPDISSGTAPDTAPAPRRTR</sequence>
<feature type="region of interest" description="Disordered" evidence="6">
    <location>
        <begin position="506"/>
        <end position="543"/>
    </location>
</feature>
<dbReference type="Proteomes" id="UP000509345">
    <property type="component" value="Chromosome"/>
</dbReference>
<keyword evidence="2 7" id="KW-0812">Transmembrane</keyword>
<dbReference type="PANTHER" id="PTHR42718">
    <property type="entry name" value="MAJOR FACILITATOR SUPERFAMILY MULTIDRUG TRANSPORTER MFSC"/>
    <property type="match status" value="1"/>
</dbReference>
<name>A0A7H8MY01_STRMI</name>
<evidence type="ECO:0000256" key="3">
    <source>
        <dbReference type="ARBA" id="ARBA00022989"/>
    </source>
</evidence>
<feature type="transmembrane region" description="Helical" evidence="7">
    <location>
        <begin position="146"/>
        <end position="167"/>
    </location>
</feature>
<evidence type="ECO:0000259" key="8">
    <source>
        <dbReference type="PROSITE" id="PS50850"/>
    </source>
</evidence>
<evidence type="ECO:0000256" key="2">
    <source>
        <dbReference type="ARBA" id="ARBA00022692"/>
    </source>
</evidence>
<dbReference type="CDD" id="cd17321">
    <property type="entry name" value="MFS_MMR_MDR_like"/>
    <property type="match status" value="1"/>
</dbReference>
<dbReference type="AlphaFoldDB" id="A0A7H8MY01"/>
<dbReference type="Gene3D" id="1.20.1250.20">
    <property type="entry name" value="MFS general substrate transporter like domains"/>
    <property type="match status" value="1"/>
</dbReference>
<feature type="transmembrane region" description="Helical" evidence="7">
    <location>
        <begin position="335"/>
        <end position="355"/>
    </location>
</feature>
<comment type="subcellular location">
    <subcellularLocation>
        <location evidence="1">Cell membrane</location>
        <topology evidence="1">Multi-pass membrane protein</topology>
    </subcellularLocation>
</comment>
<feature type="transmembrane region" description="Helical" evidence="7">
    <location>
        <begin position="238"/>
        <end position="257"/>
    </location>
</feature>
<evidence type="ECO:0000256" key="6">
    <source>
        <dbReference type="SAM" id="MobiDB-lite"/>
    </source>
</evidence>
<organism evidence="9 10">
    <name type="scientific">Streptomyces microflavus</name>
    <name type="common">Streptomyces lipmanii</name>
    <dbReference type="NCBI Taxonomy" id="1919"/>
    <lineage>
        <taxon>Bacteria</taxon>
        <taxon>Bacillati</taxon>
        <taxon>Actinomycetota</taxon>
        <taxon>Actinomycetes</taxon>
        <taxon>Kitasatosporales</taxon>
        <taxon>Streptomycetaceae</taxon>
        <taxon>Streptomyces</taxon>
    </lineage>
</organism>
<dbReference type="PANTHER" id="PTHR42718:SF42">
    <property type="entry name" value="EXPORT PROTEIN"/>
    <property type="match status" value="1"/>
</dbReference>
<keyword evidence="5" id="KW-0046">Antibiotic resistance</keyword>
<dbReference type="PROSITE" id="PS50850">
    <property type="entry name" value="MFS"/>
    <property type="match status" value="1"/>
</dbReference>
<dbReference type="InterPro" id="IPR036259">
    <property type="entry name" value="MFS_trans_sf"/>
</dbReference>
<dbReference type="GO" id="GO:0005886">
    <property type="term" value="C:plasma membrane"/>
    <property type="evidence" value="ECO:0007669"/>
    <property type="project" value="UniProtKB-SubCell"/>
</dbReference>
<evidence type="ECO:0000256" key="4">
    <source>
        <dbReference type="ARBA" id="ARBA00023136"/>
    </source>
</evidence>
<keyword evidence="3 7" id="KW-1133">Transmembrane helix</keyword>
<dbReference type="InterPro" id="IPR020846">
    <property type="entry name" value="MFS_dom"/>
</dbReference>
<proteinExistence type="predicted"/>
<feature type="transmembrane region" description="Helical" evidence="7">
    <location>
        <begin position="173"/>
        <end position="194"/>
    </location>
</feature>
<feature type="transmembrane region" description="Helical" evidence="7">
    <location>
        <begin position="87"/>
        <end position="106"/>
    </location>
</feature>
<feature type="transmembrane region" description="Helical" evidence="7">
    <location>
        <begin position="311"/>
        <end position="328"/>
    </location>
</feature>
<feature type="transmembrane region" description="Helical" evidence="7">
    <location>
        <begin position="206"/>
        <end position="226"/>
    </location>
</feature>
<feature type="transmembrane region" description="Helical" evidence="7">
    <location>
        <begin position="21"/>
        <end position="43"/>
    </location>
</feature>
<dbReference type="SUPFAM" id="SSF103473">
    <property type="entry name" value="MFS general substrate transporter"/>
    <property type="match status" value="1"/>
</dbReference>
<dbReference type="GeneID" id="87636211"/>
<feature type="transmembrane region" description="Helical" evidence="7">
    <location>
        <begin position="55"/>
        <end position="75"/>
    </location>
</feature>
<feature type="domain" description="Major facilitator superfamily (MFS) profile" evidence="8">
    <location>
        <begin position="21"/>
        <end position="505"/>
    </location>
</feature>
<dbReference type="EMBL" id="CP054926">
    <property type="protein sequence ID" value="QKW47080.1"/>
    <property type="molecule type" value="Genomic_DNA"/>
</dbReference>
<keyword evidence="4 7" id="KW-0472">Membrane</keyword>
<evidence type="ECO:0000313" key="9">
    <source>
        <dbReference type="EMBL" id="QKW47080.1"/>
    </source>
</evidence>
<accession>A0A7H8MY01</accession>
<evidence type="ECO:0000256" key="7">
    <source>
        <dbReference type="SAM" id="Phobius"/>
    </source>
</evidence>
<gene>
    <name evidence="9" type="ORF">HUT09_33540</name>
</gene>
<dbReference type="GO" id="GO:0046677">
    <property type="term" value="P:response to antibiotic"/>
    <property type="evidence" value="ECO:0007669"/>
    <property type="project" value="UniProtKB-KW"/>
</dbReference>
<feature type="transmembrane region" description="Helical" evidence="7">
    <location>
        <begin position="278"/>
        <end position="299"/>
    </location>
</feature>